<keyword evidence="8" id="KW-0769">Symport</keyword>
<dbReference type="EMBL" id="QYZP01000001">
    <property type="protein sequence ID" value="RJN32979.1"/>
    <property type="molecule type" value="Genomic_DNA"/>
</dbReference>
<dbReference type="OrthoDB" id="9806926at2"/>
<sequence>MHILPESSPSLTVTSVDQFLENFFGPVVDFLEAVVFFGLPIAGTELPLLIVWLLAAGVFLTYWLRIRPFKDMKLSLRVIRGHYSRHSDPGQVTSFQALATELSGTVGLGNIAGVAVAISVGGPGAALWIIIGGLLGMAIKMSEATLAQKYRKIHQDGTVSGGPMYYLRDGLSSIGRPKLGRILGFGFAFCMMIAVMGAGNIFQSNQLTAQLINTTGGEDSPLAGHGWVVGVIIAVIAGVVIIGGITSIARVTSRMVPIMAILYVGCVLTILGANFTEIPASFALIVTGAFSPEGVSGGIIGVVIIGVQRALFSNAAGVGTAGLAHSATKNRRPAEEGFVAAWEPFIDSVMICTMTALAIIVTESYTDTESDGVAITSDAFATVGTAFTVLLTICVVIFAFSTILAFSYYGKKTAGFLFGQNRIAELIYDVVYILMIVVGASVTLDTVVRFSDAMFFLVTVPNLLGIYFLAKVLRKEIFDQRLGMQTGAIPVVPESERSTILGKPRHQNVT</sequence>
<evidence type="ECO:0000256" key="7">
    <source>
        <dbReference type="ARBA" id="ARBA00023136"/>
    </source>
</evidence>
<feature type="transmembrane region" description="Helical" evidence="8">
    <location>
        <begin position="380"/>
        <end position="406"/>
    </location>
</feature>
<keyword evidence="3 8" id="KW-0813">Transport</keyword>
<dbReference type="Proteomes" id="UP000266615">
    <property type="component" value="Unassembled WGS sequence"/>
</dbReference>
<dbReference type="InterPro" id="IPR001463">
    <property type="entry name" value="Na/Ala_symport"/>
</dbReference>
<keyword evidence="4 8" id="KW-1003">Cell membrane</keyword>
<feature type="transmembrane region" description="Helical" evidence="8">
    <location>
        <begin position="20"/>
        <end position="39"/>
    </location>
</feature>
<reference evidence="9 10" key="1">
    <citation type="submission" date="2018-09" db="EMBL/GenBank/DDBJ databases">
        <title>Nesterenkonia natronophila sp. nov., an alkaliphilic actinobacteriume isolated from a soda lake, and emended description of the genus Nesterenkonia.</title>
        <authorList>
            <person name="Menes R.J."/>
            <person name="Iriarte A."/>
        </authorList>
    </citation>
    <scope>NUCLEOTIDE SEQUENCE [LARGE SCALE GENOMIC DNA]</scope>
    <source>
        <strain evidence="9 10">M8</strain>
    </source>
</reference>
<evidence type="ECO:0000256" key="2">
    <source>
        <dbReference type="ARBA" id="ARBA00009261"/>
    </source>
</evidence>
<organism evidence="9 10">
    <name type="scientific">Nesterenkonia natronophila</name>
    <dbReference type="NCBI Taxonomy" id="2174932"/>
    <lineage>
        <taxon>Bacteria</taxon>
        <taxon>Bacillati</taxon>
        <taxon>Actinomycetota</taxon>
        <taxon>Actinomycetes</taxon>
        <taxon>Micrococcales</taxon>
        <taxon>Micrococcaceae</taxon>
        <taxon>Nesterenkonia</taxon>
    </lineage>
</organism>
<evidence type="ECO:0000313" key="9">
    <source>
        <dbReference type="EMBL" id="RJN32979.1"/>
    </source>
</evidence>
<dbReference type="PANTHER" id="PTHR30330:SF3">
    <property type="entry name" value="TRANSCRIPTIONAL REGULATOR, LRP FAMILY"/>
    <property type="match status" value="1"/>
</dbReference>
<evidence type="ECO:0000256" key="5">
    <source>
        <dbReference type="ARBA" id="ARBA00022692"/>
    </source>
</evidence>
<dbReference type="GO" id="GO:0005283">
    <property type="term" value="F:amino acid:sodium symporter activity"/>
    <property type="evidence" value="ECO:0007669"/>
    <property type="project" value="InterPro"/>
</dbReference>
<dbReference type="NCBIfam" id="TIGR00835">
    <property type="entry name" value="agcS"/>
    <property type="match status" value="1"/>
</dbReference>
<feature type="transmembrane region" description="Helical" evidence="8">
    <location>
        <begin position="182"/>
        <end position="202"/>
    </location>
</feature>
<feature type="transmembrane region" description="Helical" evidence="8">
    <location>
        <begin position="111"/>
        <end position="139"/>
    </location>
</feature>
<feature type="transmembrane region" description="Helical" evidence="8">
    <location>
        <begin position="282"/>
        <end position="307"/>
    </location>
</feature>
<comment type="similarity">
    <text evidence="2 8">Belongs to the alanine or glycine:cation symporter (AGCS) (TC 2.A.25) family.</text>
</comment>
<evidence type="ECO:0000256" key="4">
    <source>
        <dbReference type="ARBA" id="ARBA00022475"/>
    </source>
</evidence>
<dbReference type="GO" id="GO:0005886">
    <property type="term" value="C:plasma membrane"/>
    <property type="evidence" value="ECO:0007669"/>
    <property type="project" value="UniProtKB-SubCell"/>
</dbReference>
<gene>
    <name evidence="9" type="ORF">D3250_04000</name>
</gene>
<feature type="transmembrane region" description="Helical" evidence="8">
    <location>
        <begin position="426"/>
        <end position="444"/>
    </location>
</feature>
<dbReference type="RefSeq" id="WP_119902023.1">
    <property type="nucleotide sequence ID" value="NZ_QYZP01000001.1"/>
</dbReference>
<proteinExistence type="inferred from homology"/>
<keyword evidence="7 8" id="KW-0472">Membrane</keyword>
<accession>A0A3A4G3S9</accession>
<feature type="transmembrane region" description="Helical" evidence="8">
    <location>
        <begin position="339"/>
        <end position="360"/>
    </location>
</feature>
<name>A0A3A4G3S9_9MICC</name>
<dbReference type="Pfam" id="PF01235">
    <property type="entry name" value="Na_Ala_symp"/>
    <property type="match status" value="1"/>
</dbReference>
<feature type="transmembrane region" description="Helical" evidence="8">
    <location>
        <begin position="255"/>
        <end position="276"/>
    </location>
</feature>
<feature type="transmembrane region" description="Helical" evidence="8">
    <location>
        <begin position="222"/>
        <end position="243"/>
    </location>
</feature>
<comment type="subcellular location">
    <subcellularLocation>
        <location evidence="1 8">Cell membrane</location>
        <topology evidence="1 8">Multi-pass membrane protein</topology>
    </subcellularLocation>
</comment>
<dbReference type="Gene3D" id="1.20.1740.10">
    <property type="entry name" value="Amino acid/polyamine transporter I"/>
    <property type="match status" value="1"/>
</dbReference>
<evidence type="ECO:0000256" key="8">
    <source>
        <dbReference type="RuleBase" id="RU363064"/>
    </source>
</evidence>
<feature type="transmembrane region" description="Helical" evidence="8">
    <location>
        <begin position="46"/>
        <end position="64"/>
    </location>
</feature>
<keyword evidence="6 8" id="KW-1133">Transmembrane helix</keyword>
<evidence type="ECO:0000256" key="6">
    <source>
        <dbReference type="ARBA" id="ARBA00022989"/>
    </source>
</evidence>
<dbReference type="AlphaFoldDB" id="A0A3A4G3S9"/>
<protein>
    <submittedName>
        <fullName evidence="9">Alanine:cation symporter family protein</fullName>
    </submittedName>
</protein>
<feature type="transmembrane region" description="Helical" evidence="8">
    <location>
        <begin position="450"/>
        <end position="470"/>
    </location>
</feature>
<dbReference type="PRINTS" id="PR00175">
    <property type="entry name" value="NAALASMPORT"/>
</dbReference>
<keyword evidence="5 8" id="KW-0812">Transmembrane</keyword>
<evidence type="ECO:0000313" key="10">
    <source>
        <dbReference type="Proteomes" id="UP000266615"/>
    </source>
</evidence>
<evidence type="ECO:0000256" key="3">
    <source>
        <dbReference type="ARBA" id="ARBA00022448"/>
    </source>
</evidence>
<dbReference type="PANTHER" id="PTHR30330">
    <property type="entry name" value="AGSS FAMILY TRANSPORTER, SODIUM-ALANINE"/>
    <property type="match status" value="1"/>
</dbReference>
<evidence type="ECO:0000256" key="1">
    <source>
        <dbReference type="ARBA" id="ARBA00004651"/>
    </source>
</evidence>
<comment type="caution">
    <text evidence="9">The sequence shown here is derived from an EMBL/GenBank/DDBJ whole genome shotgun (WGS) entry which is preliminary data.</text>
</comment>
<keyword evidence="10" id="KW-1185">Reference proteome</keyword>